<evidence type="ECO:0000313" key="3">
    <source>
        <dbReference type="Proteomes" id="UP001465755"/>
    </source>
</evidence>
<evidence type="ECO:0000313" key="2">
    <source>
        <dbReference type="EMBL" id="KAK9800854.1"/>
    </source>
</evidence>
<proteinExistence type="predicted"/>
<dbReference type="EMBL" id="JALJOQ010000078">
    <property type="protein sequence ID" value="KAK9800854.1"/>
    <property type="molecule type" value="Genomic_DNA"/>
</dbReference>
<name>A0AAW1NWH8_9CHLO</name>
<comment type="caution">
    <text evidence="2">The sequence shown here is derived from an EMBL/GenBank/DDBJ whole genome shotgun (WGS) entry which is preliminary data.</text>
</comment>
<feature type="compositionally biased region" description="Pro residues" evidence="1">
    <location>
        <begin position="66"/>
        <end position="76"/>
    </location>
</feature>
<evidence type="ECO:0000256" key="1">
    <source>
        <dbReference type="SAM" id="MobiDB-lite"/>
    </source>
</evidence>
<keyword evidence="3" id="KW-1185">Reference proteome</keyword>
<reference evidence="2 3" key="1">
    <citation type="journal article" date="2024" name="Nat. Commun.">
        <title>Phylogenomics reveals the evolutionary origins of lichenization in chlorophyte algae.</title>
        <authorList>
            <person name="Puginier C."/>
            <person name="Libourel C."/>
            <person name="Otte J."/>
            <person name="Skaloud P."/>
            <person name="Haon M."/>
            <person name="Grisel S."/>
            <person name="Petersen M."/>
            <person name="Berrin J.G."/>
            <person name="Delaux P.M."/>
            <person name="Dal Grande F."/>
            <person name="Keller J."/>
        </authorList>
    </citation>
    <scope>NUCLEOTIDE SEQUENCE [LARGE SCALE GENOMIC DNA]</scope>
    <source>
        <strain evidence="2 3">SAG 2036</strain>
    </source>
</reference>
<feature type="compositionally biased region" description="Polar residues" evidence="1">
    <location>
        <begin position="1"/>
        <end position="10"/>
    </location>
</feature>
<feature type="region of interest" description="Disordered" evidence="1">
    <location>
        <begin position="222"/>
        <end position="256"/>
    </location>
</feature>
<protein>
    <submittedName>
        <fullName evidence="2">Uncharacterized protein</fullName>
    </submittedName>
</protein>
<dbReference type="Proteomes" id="UP001465755">
    <property type="component" value="Unassembled WGS sequence"/>
</dbReference>
<sequence length="256" mass="29037">MAFDSSSPLAESQRRTQRPRRQCGWRVEAQRQDLDDPPEWQQRVRQAVPIFSPPDIKSDRDGGSEPPLPPPPPPPERGSGGRGRVFTVLVTLLLSFGWWKYYQSLMPEIRKDEYGISYVTTKAGNQVAVAEDPSGRTFFIDQAGNLYYDTGDKDIGAYVVDKDQHVFNVWIDKQEQPQRKYVGDLSDMRTMDVRSLAGIPVRELQRESRGRFDGKFTVFDSDRKARPLPPNAPVLKDEDGTVEGPPMLEEGLIQTK</sequence>
<dbReference type="AlphaFoldDB" id="A0AAW1NWH8"/>
<accession>A0AAW1NWH8</accession>
<feature type="region of interest" description="Disordered" evidence="1">
    <location>
        <begin position="1"/>
        <end position="82"/>
    </location>
</feature>
<gene>
    <name evidence="2" type="ORF">WJX73_000228</name>
</gene>
<organism evidence="2 3">
    <name type="scientific">Symbiochloris irregularis</name>
    <dbReference type="NCBI Taxonomy" id="706552"/>
    <lineage>
        <taxon>Eukaryota</taxon>
        <taxon>Viridiplantae</taxon>
        <taxon>Chlorophyta</taxon>
        <taxon>core chlorophytes</taxon>
        <taxon>Trebouxiophyceae</taxon>
        <taxon>Trebouxiales</taxon>
        <taxon>Trebouxiaceae</taxon>
        <taxon>Symbiochloris</taxon>
    </lineage>
</organism>